<sequence length="84" mass="9575">MGSVENRKAPSRLSTLIEDADGVRDTLMRNLSTKTRSTTFQLGIPKTTVRRKRLKLYPYKVQLLRELKPNGKPLNVQISPCVYS</sequence>
<proteinExistence type="predicted"/>
<evidence type="ECO:0000313" key="1">
    <source>
        <dbReference type="EMBL" id="GFT39717.1"/>
    </source>
</evidence>
<evidence type="ECO:0000313" key="2">
    <source>
        <dbReference type="Proteomes" id="UP000887013"/>
    </source>
</evidence>
<dbReference type="EMBL" id="BMAW01109703">
    <property type="protein sequence ID" value="GFT39717.1"/>
    <property type="molecule type" value="Genomic_DNA"/>
</dbReference>
<comment type="caution">
    <text evidence="1">The sequence shown here is derived from an EMBL/GenBank/DDBJ whole genome shotgun (WGS) entry which is preliminary data.</text>
</comment>
<protein>
    <submittedName>
        <fullName evidence="1">Uncharacterized protein</fullName>
    </submittedName>
</protein>
<keyword evidence="2" id="KW-1185">Reference proteome</keyword>
<dbReference type="AlphaFoldDB" id="A0A8X6NYY5"/>
<dbReference type="Proteomes" id="UP000887013">
    <property type="component" value="Unassembled WGS sequence"/>
</dbReference>
<dbReference type="OrthoDB" id="8195099at2759"/>
<gene>
    <name evidence="1" type="ORF">NPIL_56161</name>
</gene>
<accession>A0A8X6NYY5</accession>
<name>A0A8X6NYY5_NEPPI</name>
<reference evidence="1" key="1">
    <citation type="submission" date="2020-08" db="EMBL/GenBank/DDBJ databases">
        <title>Multicomponent nature underlies the extraordinary mechanical properties of spider dragline silk.</title>
        <authorList>
            <person name="Kono N."/>
            <person name="Nakamura H."/>
            <person name="Mori M."/>
            <person name="Yoshida Y."/>
            <person name="Ohtoshi R."/>
            <person name="Malay A.D."/>
            <person name="Moran D.A.P."/>
            <person name="Tomita M."/>
            <person name="Numata K."/>
            <person name="Arakawa K."/>
        </authorList>
    </citation>
    <scope>NUCLEOTIDE SEQUENCE</scope>
</reference>
<organism evidence="1 2">
    <name type="scientific">Nephila pilipes</name>
    <name type="common">Giant wood spider</name>
    <name type="synonym">Nephila maculata</name>
    <dbReference type="NCBI Taxonomy" id="299642"/>
    <lineage>
        <taxon>Eukaryota</taxon>
        <taxon>Metazoa</taxon>
        <taxon>Ecdysozoa</taxon>
        <taxon>Arthropoda</taxon>
        <taxon>Chelicerata</taxon>
        <taxon>Arachnida</taxon>
        <taxon>Araneae</taxon>
        <taxon>Araneomorphae</taxon>
        <taxon>Entelegynae</taxon>
        <taxon>Araneoidea</taxon>
        <taxon>Nephilidae</taxon>
        <taxon>Nephila</taxon>
    </lineage>
</organism>